<comment type="caution">
    <text evidence="5">The sequence shown here is derived from an EMBL/GenBank/DDBJ whole genome shotgun (WGS) entry which is preliminary data.</text>
</comment>
<dbReference type="SUPFAM" id="SSF51215">
    <property type="entry name" value="Regulatory protein AraC"/>
    <property type="match status" value="1"/>
</dbReference>
<evidence type="ECO:0000256" key="1">
    <source>
        <dbReference type="ARBA" id="ARBA00023015"/>
    </source>
</evidence>
<dbReference type="GO" id="GO:0043565">
    <property type="term" value="F:sequence-specific DNA binding"/>
    <property type="evidence" value="ECO:0007669"/>
    <property type="project" value="InterPro"/>
</dbReference>
<dbReference type="Gene3D" id="1.10.10.60">
    <property type="entry name" value="Homeodomain-like"/>
    <property type="match status" value="1"/>
</dbReference>
<gene>
    <name evidence="5" type="ORF">IQ31_01130</name>
</gene>
<dbReference type="InterPro" id="IPR018060">
    <property type="entry name" value="HTH_AraC"/>
</dbReference>
<dbReference type="Pfam" id="PF12833">
    <property type="entry name" value="HTH_18"/>
    <property type="match status" value="1"/>
</dbReference>
<dbReference type="InterPro" id="IPR037923">
    <property type="entry name" value="HTH-like"/>
</dbReference>
<sequence>MASMIVYHLKDIQYKAERAITPFHIFDLDREALAAYREPHTKDHFCLLFVKKGRLNLQVEDRRYTVNAPHICVIFPGQLSAKELLSDDFEGKLILFDEVLFCSDILKNELSIYNYNISVKLNHIELPEAETSEIEMLLEQVEKSYQDLTSIKKEQARFYIKIILLKLVEFVHTKWGNSQLSNENAKIYGKFLELLERHYKTERTVSWYAEKLQLSPKKLNEITRKIAGLTSIETIHARIMNEIKQLLLLSNYSHKEIAFELGFNSPAALNKFVRAKLDETPTNLQQQLAQMYKT</sequence>
<dbReference type="PANTHER" id="PTHR43280">
    <property type="entry name" value="ARAC-FAMILY TRANSCRIPTIONAL REGULATOR"/>
    <property type="match status" value="1"/>
</dbReference>
<dbReference type="PROSITE" id="PS01124">
    <property type="entry name" value="HTH_ARAC_FAMILY_2"/>
    <property type="match status" value="1"/>
</dbReference>
<dbReference type="InterPro" id="IPR009057">
    <property type="entry name" value="Homeodomain-like_sf"/>
</dbReference>
<dbReference type="AlphaFoldDB" id="A0A562MSV0"/>
<evidence type="ECO:0000256" key="3">
    <source>
        <dbReference type="ARBA" id="ARBA00023163"/>
    </source>
</evidence>
<protein>
    <submittedName>
        <fullName evidence="5">AraC family transcriptional activator of pobA</fullName>
    </submittedName>
</protein>
<evidence type="ECO:0000313" key="6">
    <source>
        <dbReference type="Proteomes" id="UP000315908"/>
    </source>
</evidence>
<dbReference type="OrthoDB" id="2585681at2"/>
<keyword evidence="2" id="KW-0238">DNA-binding</keyword>
<dbReference type="InterPro" id="IPR003313">
    <property type="entry name" value="AraC-bd"/>
</dbReference>
<dbReference type="GO" id="GO:0003700">
    <property type="term" value="F:DNA-binding transcription factor activity"/>
    <property type="evidence" value="ECO:0007669"/>
    <property type="project" value="InterPro"/>
</dbReference>
<evidence type="ECO:0000259" key="4">
    <source>
        <dbReference type="PROSITE" id="PS01124"/>
    </source>
</evidence>
<feature type="domain" description="HTH araC/xylS-type" evidence="4">
    <location>
        <begin position="189"/>
        <end position="287"/>
    </location>
</feature>
<dbReference type="EMBL" id="VLKR01000004">
    <property type="protein sequence ID" value="TWI22929.1"/>
    <property type="molecule type" value="Genomic_DNA"/>
</dbReference>
<evidence type="ECO:0000256" key="2">
    <source>
        <dbReference type="ARBA" id="ARBA00023125"/>
    </source>
</evidence>
<dbReference type="Pfam" id="PF02311">
    <property type="entry name" value="AraC_binding"/>
    <property type="match status" value="1"/>
</dbReference>
<keyword evidence="3" id="KW-0804">Transcription</keyword>
<accession>A0A562MSV0</accession>
<dbReference type="Proteomes" id="UP000315908">
    <property type="component" value="Unassembled WGS sequence"/>
</dbReference>
<proteinExistence type="predicted"/>
<dbReference type="RefSeq" id="WP_158638797.1">
    <property type="nucleotide sequence ID" value="NZ_VLKR01000004.1"/>
</dbReference>
<dbReference type="SUPFAM" id="SSF46689">
    <property type="entry name" value="Homeodomain-like"/>
    <property type="match status" value="1"/>
</dbReference>
<name>A0A562MSV0_9SPHI</name>
<organism evidence="5 6">
    <name type="scientific">Sphingobacterium siyangense</name>
    <dbReference type="NCBI Taxonomy" id="459529"/>
    <lineage>
        <taxon>Bacteria</taxon>
        <taxon>Pseudomonadati</taxon>
        <taxon>Bacteroidota</taxon>
        <taxon>Sphingobacteriia</taxon>
        <taxon>Sphingobacteriales</taxon>
        <taxon>Sphingobacteriaceae</taxon>
        <taxon>Sphingobacterium</taxon>
    </lineage>
</organism>
<dbReference type="SMART" id="SM00342">
    <property type="entry name" value="HTH_ARAC"/>
    <property type="match status" value="1"/>
</dbReference>
<evidence type="ECO:0000313" key="5">
    <source>
        <dbReference type="EMBL" id="TWI22929.1"/>
    </source>
</evidence>
<keyword evidence="1" id="KW-0805">Transcription regulation</keyword>
<reference evidence="5 6" key="1">
    <citation type="journal article" date="2015" name="Stand. Genomic Sci.">
        <title>Genomic Encyclopedia of Bacterial and Archaeal Type Strains, Phase III: the genomes of soil and plant-associated and newly described type strains.</title>
        <authorList>
            <person name="Whitman W.B."/>
            <person name="Woyke T."/>
            <person name="Klenk H.P."/>
            <person name="Zhou Y."/>
            <person name="Lilburn T.G."/>
            <person name="Beck B.J."/>
            <person name="De Vos P."/>
            <person name="Vandamme P."/>
            <person name="Eisen J.A."/>
            <person name="Garrity G."/>
            <person name="Hugenholtz P."/>
            <person name="Kyrpides N.C."/>
        </authorList>
    </citation>
    <scope>NUCLEOTIDE SEQUENCE [LARGE SCALE GENOMIC DNA]</scope>
    <source>
        <strain evidence="5 6">CGMCC 1.6855</strain>
    </source>
</reference>
<dbReference type="PANTHER" id="PTHR43280:SF32">
    <property type="entry name" value="TRANSCRIPTIONAL REGULATORY PROTEIN"/>
    <property type="match status" value="1"/>
</dbReference>